<accession>A0A423A0N3</accession>
<dbReference type="InterPro" id="IPR038570">
    <property type="entry name" value="HicA_sf"/>
</dbReference>
<dbReference type="Pfam" id="PF07927">
    <property type="entry name" value="HicA_toxin"/>
    <property type="match status" value="1"/>
</dbReference>
<keyword evidence="2" id="KW-1277">Toxin-antitoxin system</keyword>
<dbReference type="EMBL" id="MPYG04000026">
    <property type="protein sequence ID" value="ROH03601.1"/>
    <property type="molecule type" value="Genomic_DNA"/>
</dbReference>
<dbReference type="SUPFAM" id="SSF54786">
    <property type="entry name" value="YcfA/nrd intein domain"/>
    <property type="match status" value="1"/>
</dbReference>
<name>A0A423A0N3_KLEPN</name>
<keyword evidence="6" id="KW-0694">RNA-binding</keyword>
<dbReference type="GO" id="GO:0016787">
    <property type="term" value="F:hydrolase activity"/>
    <property type="evidence" value="ECO:0007669"/>
    <property type="project" value="UniProtKB-KW"/>
</dbReference>
<reference evidence="8 9" key="1">
    <citation type="submission" date="2018-10" db="EMBL/GenBank/DDBJ databases">
        <authorList>
            <person name="Vanduin D."/>
            <person name="Fouts D."/>
            <person name="Wright M."/>
            <person name="Sutton G."/>
            <person name="Nguyen K."/>
            <person name="Kreiswirth B."/>
            <person name="Chen L."/>
            <person name="Rojas L."/>
            <person name="Hujer A."/>
            <person name="Hujer K."/>
            <person name="Bonomo R."/>
            <person name="Adams M."/>
        </authorList>
    </citation>
    <scope>NUCLEOTIDE SEQUENCE [LARGE SCALE GENOMIC DNA]</scope>
    <source>
        <strain evidence="8 9">CRK0165</strain>
    </source>
</reference>
<evidence type="ECO:0000256" key="5">
    <source>
        <dbReference type="ARBA" id="ARBA00022801"/>
    </source>
</evidence>
<evidence type="ECO:0000256" key="7">
    <source>
        <dbReference type="ARBA" id="ARBA00023016"/>
    </source>
</evidence>
<evidence type="ECO:0000256" key="4">
    <source>
        <dbReference type="ARBA" id="ARBA00022759"/>
    </source>
</evidence>
<evidence type="ECO:0000256" key="6">
    <source>
        <dbReference type="ARBA" id="ARBA00022884"/>
    </source>
</evidence>
<keyword evidence="5" id="KW-0378">Hydrolase</keyword>
<proteinExistence type="inferred from homology"/>
<gene>
    <name evidence="8" type="ORF">BL124_00003265</name>
</gene>
<comment type="similarity">
    <text evidence="1">Belongs to the HicA mRNA interferase family.</text>
</comment>
<keyword evidence="3" id="KW-0540">Nuclease</keyword>
<evidence type="ECO:0000256" key="2">
    <source>
        <dbReference type="ARBA" id="ARBA00022649"/>
    </source>
</evidence>
<evidence type="ECO:0000256" key="3">
    <source>
        <dbReference type="ARBA" id="ARBA00022722"/>
    </source>
</evidence>
<dbReference type="InterPro" id="IPR012933">
    <property type="entry name" value="HicA_mRNA_interferase"/>
</dbReference>
<dbReference type="RefSeq" id="WP_004152454.1">
    <property type="nucleotide sequence ID" value="NC_021654.1"/>
</dbReference>
<dbReference type="GO" id="GO:0003729">
    <property type="term" value="F:mRNA binding"/>
    <property type="evidence" value="ECO:0007669"/>
    <property type="project" value="InterPro"/>
</dbReference>
<dbReference type="GO" id="GO:0004519">
    <property type="term" value="F:endonuclease activity"/>
    <property type="evidence" value="ECO:0007669"/>
    <property type="project" value="UniProtKB-KW"/>
</dbReference>
<dbReference type="AlphaFoldDB" id="A0A423A0N3"/>
<evidence type="ECO:0000256" key="1">
    <source>
        <dbReference type="ARBA" id="ARBA00006620"/>
    </source>
</evidence>
<evidence type="ECO:0000313" key="8">
    <source>
        <dbReference type="EMBL" id="ROH03601.1"/>
    </source>
</evidence>
<protein>
    <submittedName>
        <fullName evidence="8">Type II toxin-antitoxin system HicA family toxin</fullName>
    </submittedName>
</protein>
<sequence>MGTGLYPKLTELLIAAGCYFDRQGKGSHEIWFSPVTQKKFSVPYTIVSPHTANGILKQAGLPKNF</sequence>
<comment type="caution">
    <text evidence="8">The sequence shown here is derived from an EMBL/GenBank/DDBJ whole genome shotgun (WGS) entry which is preliminary data.</text>
</comment>
<dbReference type="Gene3D" id="3.30.920.30">
    <property type="entry name" value="Hypothetical protein"/>
    <property type="match status" value="1"/>
</dbReference>
<keyword evidence="4" id="KW-0255">Endonuclease</keyword>
<organism evidence="8 9">
    <name type="scientific">Klebsiella pneumoniae</name>
    <dbReference type="NCBI Taxonomy" id="573"/>
    <lineage>
        <taxon>Bacteria</taxon>
        <taxon>Pseudomonadati</taxon>
        <taxon>Pseudomonadota</taxon>
        <taxon>Gammaproteobacteria</taxon>
        <taxon>Enterobacterales</taxon>
        <taxon>Enterobacteriaceae</taxon>
        <taxon>Klebsiella/Raoultella group</taxon>
        <taxon>Klebsiella</taxon>
        <taxon>Klebsiella pneumoniae complex</taxon>
    </lineage>
</organism>
<keyword evidence="7" id="KW-0346">Stress response</keyword>
<dbReference type="Proteomes" id="UP000283322">
    <property type="component" value="Unassembled WGS sequence"/>
</dbReference>
<evidence type="ECO:0000313" key="9">
    <source>
        <dbReference type="Proteomes" id="UP000283322"/>
    </source>
</evidence>